<dbReference type="AlphaFoldDB" id="A0A7R9EYS6"/>
<gene>
    <name evidence="2" type="ORF">TBIB3V08_LOCUS6248</name>
</gene>
<evidence type="ECO:0000313" key="2">
    <source>
        <dbReference type="EMBL" id="CAD7443851.1"/>
    </source>
</evidence>
<evidence type="ECO:0000256" key="1">
    <source>
        <dbReference type="SAM" id="MobiDB-lite"/>
    </source>
</evidence>
<organism evidence="2">
    <name type="scientific">Timema bartmani</name>
    <dbReference type="NCBI Taxonomy" id="61472"/>
    <lineage>
        <taxon>Eukaryota</taxon>
        <taxon>Metazoa</taxon>
        <taxon>Ecdysozoa</taxon>
        <taxon>Arthropoda</taxon>
        <taxon>Hexapoda</taxon>
        <taxon>Insecta</taxon>
        <taxon>Pterygota</taxon>
        <taxon>Neoptera</taxon>
        <taxon>Polyneoptera</taxon>
        <taxon>Phasmatodea</taxon>
        <taxon>Timematodea</taxon>
        <taxon>Timematoidea</taxon>
        <taxon>Timematidae</taxon>
        <taxon>Timema</taxon>
    </lineage>
</organism>
<reference evidence="2" key="1">
    <citation type="submission" date="2020-11" db="EMBL/GenBank/DDBJ databases">
        <authorList>
            <person name="Tran Van P."/>
        </authorList>
    </citation>
    <scope>NUCLEOTIDE SEQUENCE</scope>
</reference>
<accession>A0A7R9EYS6</accession>
<dbReference type="EMBL" id="OD566363">
    <property type="protein sequence ID" value="CAD7443851.1"/>
    <property type="molecule type" value="Genomic_DNA"/>
</dbReference>
<feature type="region of interest" description="Disordered" evidence="1">
    <location>
        <begin position="1"/>
        <end position="37"/>
    </location>
</feature>
<feature type="region of interest" description="Disordered" evidence="1">
    <location>
        <begin position="166"/>
        <end position="226"/>
    </location>
</feature>
<feature type="compositionally biased region" description="Pro residues" evidence="1">
    <location>
        <begin position="194"/>
        <end position="204"/>
    </location>
</feature>
<protein>
    <submittedName>
        <fullName evidence="2">Uncharacterized protein</fullName>
    </submittedName>
</protein>
<feature type="compositionally biased region" description="Pro residues" evidence="1">
    <location>
        <begin position="211"/>
        <end position="224"/>
    </location>
</feature>
<feature type="compositionally biased region" description="Polar residues" evidence="1">
    <location>
        <begin position="12"/>
        <end position="27"/>
    </location>
</feature>
<sequence>MADNLVTAGTVVPNSAGSSLPGPSQGRNIDKRRKRVRPSSPVIIENQEVVRPQPRFLVMSRVDDGEILKRISPFILERVINGAAKSEVSIRKLRDGTVMIRTINDVQTVNVMRITEIALSNSAHLQVKVEPHRFLNNFKGLVTCYDLDCVSIEEICDELALQHSSSRPVPLVTTRETPSQQAPKFVQEATPPMRSFPPPIPLRSPPRGTSPSPPRGSPPSPPLGPKLSAAVYKAGWDQDAIGFRHVWDSPSKGYPHIPRSSFSLEDMPISITQLAFFCIPGHAARSVNEPVGGVGSVLRGGSGGVPKVGPGDFPEVCLGGFFEEGASVVQVRGDDLCRLDGLNRFHLFSSIRLYEGSGNELPAGFDRTGPVDSKVSAVTKVSAMPHIGDNLYNTRIVDPGSSKAVVPNNLPKRAVLASSSSTVEPKTFHAGLNGMGREERVRSGTALGALSKLRQLPATAAGVAVFMHALFEFDL</sequence>
<name>A0A7R9EYS6_9NEOP</name>
<proteinExistence type="predicted"/>